<organism evidence="1 2">
    <name type="scientific">Bagarius yarrelli</name>
    <name type="common">Goonch</name>
    <name type="synonym">Bagrus yarrelli</name>
    <dbReference type="NCBI Taxonomy" id="175774"/>
    <lineage>
        <taxon>Eukaryota</taxon>
        <taxon>Metazoa</taxon>
        <taxon>Chordata</taxon>
        <taxon>Craniata</taxon>
        <taxon>Vertebrata</taxon>
        <taxon>Euteleostomi</taxon>
        <taxon>Actinopterygii</taxon>
        <taxon>Neopterygii</taxon>
        <taxon>Teleostei</taxon>
        <taxon>Ostariophysi</taxon>
        <taxon>Siluriformes</taxon>
        <taxon>Sisoridae</taxon>
        <taxon>Sisorinae</taxon>
        <taxon>Bagarius</taxon>
    </lineage>
</organism>
<evidence type="ECO:0000313" key="1">
    <source>
        <dbReference type="EMBL" id="TSK62624.1"/>
    </source>
</evidence>
<sequence>MMADKPDTQPEMAISPAAPPRRPALLALPWLITSTSSQSVSVSSVRPFTITRPNTGLLRGQEPDLIPAL</sequence>
<evidence type="ECO:0000313" key="2">
    <source>
        <dbReference type="Proteomes" id="UP000319801"/>
    </source>
</evidence>
<protein>
    <submittedName>
        <fullName evidence="1">Uncharacterized protein</fullName>
    </submittedName>
</protein>
<comment type="caution">
    <text evidence="1">The sequence shown here is derived from an EMBL/GenBank/DDBJ whole genome shotgun (WGS) entry which is preliminary data.</text>
</comment>
<dbReference type="AlphaFoldDB" id="A0A556TTF9"/>
<proteinExistence type="predicted"/>
<accession>A0A556TTF9</accession>
<keyword evidence="2" id="KW-1185">Reference proteome</keyword>
<dbReference type="EMBL" id="VCAZ01000017">
    <property type="protein sequence ID" value="TSK62624.1"/>
    <property type="molecule type" value="Genomic_DNA"/>
</dbReference>
<dbReference type="Proteomes" id="UP000319801">
    <property type="component" value="Unassembled WGS sequence"/>
</dbReference>
<reference evidence="1 2" key="1">
    <citation type="journal article" date="2019" name="Genome Biol. Evol.">
        <title>Whole-Genome Sequencing of the Giant Devil Catfish, Bagarius yarrelli.</title>
        <authorList>
            <person name="Jiang W."/>
            <person name="Lv Y."/>
            <person name="Cheng L."/>
            <person name="Yang K."/>
            <person name="Chao B."/>
            <person name="Wang X."/>
            <person name="Li Y."/>
            <person name="Pan X."/>
            <person name="You X."/>
            <person name="Zhang Y."/>
            <person name="Yang J."/>
            <person name="Li J."/>
            <person name="Zhang X."/>
            <person name="Liu S."/>
            <person name="Sun C."/>
            <person name="Yang J."/>
            <person name="Shi Q."/>
        </authorList>
    </citation>
    <scope>NUCLEOTIDE SEQUENCE [LARGE SCALE GENOMIC DNA]</scope>
    <source>
        <strain evidence="1">JWS20170419001</strain>
        <tissue evidence="1">Muscle</tissue>
    </source>
</reference>
<name>A0A556TTF9_BAGYA</name>
<gene>
    <name evidence="1" type="ORF">Baya_4752</name>
</gene>